<dbReference type="InterPro" id="IPR050639">
    <property type="entry name" value="SSR_resolvase"/>
</dbReference>
<dbReference type="InterPro" id="IPR038109">
    <property type="entry name" value="DNA_bind_recomb_sf"/>
</dbReference>
<protein>
    <submittedName>
        <fullName evidence="3">DNA invertase Pin-like site-specific DNA recombinase</fullName>
    </submittedName>
</protein>
<feature type="domain" description="Resolvase/invertase-type recombinase catalytic" evidence="1">
    <location>
        <begin position="1"/>
        <end position="148"/>
    </location>
</feature>
<accession>A0A4R1HTB1</accession>
<keyword evidence="4" id="KW-1185">Reference proteome</keyword>
<dbReference type="AlphaFoldDB" id="A0A4R1HTB1"/>
<dbReference type="InterPro" id="IPR036162">
    <property type="entry name" value="Resolvase-like_N_sf"/>
</dbReference>
<dbReference type="PROSITE" id="PS51736">
    <property type="entry name" value="RECOMBINASES_3"/>
    <property type="match status" value="1"/>
</dbReference>
<dbReference type="Proteomes" id="UP000295560">
    <property type="component" value="Unassembled WGS sequence"/>
</dbReference>
<dbReference type="PANTHER" id="PTHR30461:SF23">
    <property type="entry name" value="DNA RECOMBINASE-RELATED"/>
    <property type="match status" value="1"/>
</dbReference>
<evidence type="ECO:0000259" key="2">
    <source>
        <dbReference type="PROSITE" id="PS51737"/>
    </source>
</evidence>
<proteinExistence type="predicted"/>
<evidence type="ECO:0000259" key="1">
    <source>
        <dbReference type="PROSITE" id="PS51736"/>
    </source>
</evidence>
<organism evidence="3 4">
    <name type="scientific">Pseudonocardia endophytica</name>
    <dbReference type="NCBI Taxonomy" id="401976"/>
    <lineage>
        <taxon>Bacteria</taxon>
        <taxon>Bacillati</taxon>
        <taxon>Actinomycetota</taxon>
        <taxon>Actinomycetes</taxon>
        <taxon>Pseudonocardiales</taxon>
        <taxon>Pseudonocardiaceae</taxon>
        <taxon>Pseudonocardia</taxon>
    </lineage>
</organism>
<dbReference type="Gene3D" id="3.90.1750.20">
    <property type="entry name" value="Putative Large Serine Recombinase, Chain B, Domain 2"/>
    <property type="match status" value="1"/>
</dbReference>
<dbReference type="SMART" id="SM00857">
    <property type="entry name" value="Resolvase"/>
    <property type="match status" value="1"/>
</dbReference>
<reference evidence="3 4" key="1">
    <citation type="submission" date="2019-03" db="EMBL/GenBank/DDBJ databases">
        <title>Sequencing the genomes of 1000 actinobacteria strains.</title>
        <authorList>
            <person name="Klenk H.-P."/>
        </authorList>
    </citation>
    <scope>NUCLEOTIDE SEQUENCE [LARGE SCALE GENOMIC DNA]</scope>
    <source>
        <strain evidence="3 4">DSM 44969</strain>
    </source>
</reference>
<dbReference type="Pfam" id="PF07508">
    <property type="entry name" value="Recombinase"/>
    <property type="match status" value="1"/>
</dbReference>
<comment type="caution">
    <text evidence="3">The sequence shown here is derived from an EMBL/GenBank/DDBJ whole genome shotgun (WGS) entry which is preliminary data.</text>
</comment>
<evidence type="ECO:0000313" key="3">
    <source>
        <dbReference type="EMBL" id="TCK25448.1"/>
    </source>
</evidence>
<dbReference type="PROSITE" id="PS51737">
    <property type="entry name" value="RECOMBINASE_DNA_BIND"/>
    <property type="match status" value="1"/>
</dbReference>
<dbReference type="Pfam" id="PF00239">
    <property type="entry name" value="Resolvase"/>
    <property type="match status" value="1"/>
</dbReference>
<sequence length="480" mass="52152">MPYLRISSDRSGEGLGVERQRVDCLALIEGRGWTLARAPFCENDASAAGRKPRPLFRALLDLVRSGGVDVIVAWSLDRLVRNARDRLALVEACRDAGVMIALCRGSDMDPTTPAGRLAIDVLGSVAQHEIDQKADRQRSAAQQAAENGRWIGGRRAFGYTADGLSIVEDEAAALRDAYAAVLAGETLRGVARQWNRAGFTTAQRPYRHAHLGERSPWRGDAVRRVLLNPRNAGLRAHKGEIMGQACWDGVVDESTWRATRTLLSDSARTTGGPTAMGKHFLSGVALCGLDGCGALVHGGGASHGKPVYRCRTTQLLPDQRPDVPGTHVNRLAAPADQYVSDVVVARLSRPDARDLLVDHKRADVPALREEATVLRARLDALAAEFGGGAEEPLPPREYRAMRAPLVEKIESIEGRIADAGMVDKLGALVRADDVAAAWDELTRDRRRAVLDVLAEVRLHAVGRGSRTFRPETVEIIWKAR</sequence>
<dbReference type="PANTHER" id="PTHR30461">
    <property type="entry name" value="DNA-INVERTASE FROM LAMBDOID PROPHAGE"/>
    <property type="match status" value="1"/>
</dbReference>
<dbReference type="GO" id="GO:0003677">
    <property type="term" value="F:DNA binding"/>
    <property type="evidence" value="ECO:0007669"/>
    <property type="project" value="InterPro"/>
</dbReference>
<dbReference type="InterPro" id="IPR006119">
    <property type="entry name" value="Resolv_N"/>
</dbReference>
<feature type="domain" description="Recombinase" evidence="2">
    <location>
        <begin position="156"/>
        <end position="269"/>
    </location>
</feature>
<dbReference type="Gene3D" id="3.40.50.1390">
    <property type="entry name" value="Resolvase, N-terminal catalytic domain"/>
    <property type="match status" value="1"/>
</dbReference>
<name>A0A4R1HTB1_PSEEN</name>
<dbReference type="SUPFAM" id="SSF53041">
    <property type="entry name" value="Resolvase-like"/>
    <property type="match status" value="1"/>
</dbReference>
<dbReference type="CDD" id="cd00338">
    <property type="entry name" value="Ser_Recombinase"/>
    <property type="match status" value="1"/>
</dbReference>
<dbReference type="GO" id="GO:0000150">
    <property type="term" value="F:DNA strand exchange activity"/>
    <property type="evidence" value="ECO:0007669"/>
    <property type="project" value="InterPro"/>
</dbReference>
<gene>
    <name evidence="3" type="ORF">EV378_1256</name>
</gene>
<dbReference type="EMBL" id="SMFZ01000001">
    <property type="protein sequence ID" value="TCK25448.1"/>
    <property type="molecule type" value="Genomic_DNA"/>
</dbReference>
<evidence type="ECO:0000313" key="4">
    <source>
        <dbReference type="Proteomes" id="UP000295560"/>
    </source>
</evidence>
<dbReference type="InterPro" id="IPR011109">
    <property type="entry name" value="DNA_bind_recombinase_dom"/>
</dbReference>